<feature type="repeat" description="PPR" evidence="2">
    <location>
        <begin position="279"/>
        <end position="313"/>
    </location>
</feature>
<evidence type="ECO:0000313" key="3">
    <source>
        <dbReference type="EMBL" id="KAK6920902.1"/>
    </source>
</evidence>
<gene>
    <name evidence="3" type="ORF">RJ641_014580</name>
</gene>
<dbReference type="Pfam" id="PF01535">
    <property type="entry name" value="PPR"/>
    <property type="match status" value="1"/>
</dbReference>
<proteinExistence type="predicted"/>
<comment type="caution">
    <text evidence="3">The sequence shown here is derived from an EMBL/GenBank/DDBJ whole genome shotgun (WGS) entry which is preliminary data.</text>
</comment>
<dbReference type="FunFam" id="1.25.40.10:FF:000470">
    <property type="entry name" value="Pentatricopeptide repeat-containing protein At5g66520"/>
    <property type="match status" value="1"/>
</dbReference>
<name>A0AAN8V1I4_9MAGN</name>
<dbReference type="EMBL" id="JBAMMX010000020">
    <property type="protein sequence ID" value="KAK6920902.1"/>
    <property type="molecule type" value="Genomic_DNA"/>
</dbReference>
<dbReference type="Proteomes" id="UP001370490">
    <property type="component" value="Unassembled WGS sequence"/>
</dbReference>
<evidence type="ECO:0000256" key="2">
    <source>
        <dbReference type="PROSITE-ProRule" id="PRU00708"/>
    </source>
</evidence>
<protein>
    <submittedName>
        <fullName evidence="3">Pentatricopeptide repeat</fullName>
    </submittedName>
</protein>
<dbReference type="GO" id="GO:0003723">
    <property type="term" value="F:RNA binding"/>
    <property type="evidence" value="ECO:0007669"/>
    <property type="project" value="InterPro"/>
</dbReference>
<dbReference type="GO" id="GO:0009451">
    <property type="term" value="P:RNA modification"/>
    <property type="evidence" value="ECO:0007669"/>
    <property type="project" value="InterPro"/>
</dbReference>
<dbReference type="InterPro" id="IPR046848">
    <property type="entry name" value="E_motif"/>
</dbReference>
<dbReference type="Pfam" id="PF13041">
    <property type="entry name" value="PPR_2"/>
    <property type="match status" value="3"/>
</dbReference>
<evidence type="ECO:0000256" key="1">
    <source>
        <dbReference type="ARBA" id="ARBA00022737"/>
    </source>
</evidence>
<dbReference type="PROSITE" id="PS51375">
    <property type="entry name" value="PPR"/>
    <property type="match status" value="3"/>
</dbReference>
<dbReference type="InterPro" id="IPR046960">
    <property type="entry name" value="PPR_At4g14850-like_plant"/>
</dbReference>
<dbReference type="Pfam" id="PF20431">
    <property type="entry name" value="E_motif"/>
    <property type="match status" value="1"/>
</dbReference>
<dbReference type="NCBIfam" id="TIGR00756">
    <property type="entry name" value="PPR"/>
    <property type="match status" value="5"/>
</dbReference>
<dbReference type="PANTHER" id="PTHR47926">
    <property type="entry name" value="PENTATRICOPEPTIDE REPEAT-CONTAINING PROTEIN"/>
    <property type="match status" value="1"/>
</dbReference>
<dbReference type="Gene3D" id="1.25.40.10">
    <property type="entry name" value="Tetratricopeptide repeat domain"/>
    <property type="match status" value="4"/>
</dbReference>
<keyword evidence="4" id="KW-1185">Reference proteome</keyword>
<dbReference type="AlphaFoldDB" id="A0AAN8V1I4"/>
<keyword evidence="1" id="KW-0677">Repeat</keyword>
<accession>A0AAN8V1I4</accession>
<dbReference type="FunFam" id="1.25.40.10:FF:000345">
    <property type="entry name" value="Pentatricopeptide repeat-containing protein"/>
    <property type="match status" value="1"/>
</dbReference>
<sequence length="506" mass="57384">MSFSIASLFSKSKTKFSPLAFSLSRLNFSNGNADFEGISVSIREQNLFKMLKQCYNMKHLNQIHAQIIKTGFEQDLFMVGKIIVFCATSVQNLVDYAVGVFNNVENPDGFMWNTMIRCFVNTNQVENAIGYFKRMQMKNVLVDNFTLAFLLKLCGQVGLVVLGKLLHCSAVKHGLESHVFVRNTLIHVYGMFKEIRTAHLLFEEILRPDLVAWNTIIDCYVNCGEHKGALDLFLRMLNCGMEIDDATLVVTIAACAALGALDFGKWVHSYAYSTPLGSNVSVCNALIDMYAKCGAVEEARVLFDQMKRRNIVTWNTIILVFAMHGHGDEALRLFGKLLDEKLEKPNDVTFLGVICACSHRGMVEEGRKYFNSMTKDYQIQPTIKHYGSMVDLLGRAGFVEEAYELIKSMPMECNAIVWRTLLGACRVHGKIELGERVRRHLLGLEQHSSDYILLSNMYASAGQWSEMMKERKSMRDQRVQKPEPGNSFVGIRRARRLDLPQINSYH</sequence>
<reference evidence="3 4" key="1">
    <citation type="submission" date="2023-12" db="EMBL/GenBank/DDBJ databases">
        <title>A high-quality genome assembly for Dillenia turbinata (Dilleniales).</title>
        <authorList>
            <person name="Chanderbali A."/>
        </authorList>
    </citation>
    <scope>NUCLEOTIDE SEQUENCE [LARGE SCALE GENOMIC DNA]</scope>
    <source>
        <strain evidence="3">LSX21</strain>
        <tissue evidence="3">Leaf</tissue>
    </source>
</reference>
<dbReference type="InterPro" id="IPR011990">
    <property type="entry name" value="TPR-like_helical_dom_sf"/>
</dbReference>
<organism evidence="3 4">
    <name type="scientific">Dillenia turbinata</name>
    <dbReference type="NCBI Taxonomy" id="194707"/>
    <lineage>
        <taxon>Eukaryota</taxon>
        <taxon>Viridiplantae</taxon>
        <taxon>Streptophyta</taxon>
        <taxon>Embryophyta</taxon>
        <taxon>Tracheophyta</taxon>
        <taxon>Spermatophyta</taxon>
        <taxon>Magnoliopsida</taxon>
        <taxon>eudicotyledons</taxon>
        <taxon>Gunneridae</taxon>
        <taxon>Pentapetalae</taxon>
        <taxon>Dilleniales</taxon>
        <taxon>Dilleniaceae</taxon>
        <taxon>Dillenia</taxon>
    </lineage>
</organism>
<evidence type="ECO:0000313" key="4">
    <source>
        <dbReference type="Proteomes" id="UP001370490"/>
    </source>
</evidence>
<dbReference type="PANTHER" id="PTHR47926:SF391">
    <property type="entry name" value="TETRATRICOPEPTIDE-LIKE HELICAL DOMAIN SUPERFAMILY"/>
    <property type="match status" value="1"/>
</dbReference>
<feature type="repeat" description="PPR" evidence="2">
    <location>
        <begin position="108"/>
        <end position="142"/>
    </location>
</feature>
<feature type="repeat" description="PPR" evidence="2">
    <location>
        <begin position="209"/>
        <end position="243"/>
    </location>
</feature>
<dbReference type="InterPro" id="IPR002885">
    <property type="entry name" value="PPR_rpt"/>
</dbReference>